<proteinExistence type="inferred from homology"/>
<gene>
    <name evidence="4" type="ORF">ANCDUO_07376</name>
</gene>
<dbReference type="Pfam" id="PF01370">
    <property type="entry name" value="Epimerase"/>
    <property type="match status" value="1"/>
</dbReference>
<dbReference type="InterPro" id="IPR001509">
    <property type="entry name" value="Epimerase_deHydtase"/>
</dbReference>
<organism evidence="4 5">
    <name type="scientific">Ancylostoma duodenale</name>
    <dbReference type="NCBI Taxonomy" id="51022"/>
    <lineage>
        <taxon>Eukaryota</taxon>
        <taxon>Metazoa</taxon>
        <taxon>Ecdysozoa</taxon>
        <taxon>Nematoda</taxon>
        <taxon>Chromadorea</taxon>
        <taxon>Rhabditida</taxon>
        <taxon>Rhabditina</taxon>
        <taxon>Rhabditomorpha</taxon>
        <taxon>Strongyloidea</taxon>
        <taxon>Ancylostomatidae</taxon>
        <taxon>Ancylostomatinae</taxon>
        <taxon>Ancylostoma</taxon>
    </lineage>
</organism>
<dbReference type="AlphaFoldDB" id="A0A0C2GYZ0"/>
<protein>
    <submittedName>
        <fullName evidence="4">Putative dTDP-glucose 4,6-dehydratase</fullName>
    </submittedName>
</protein>
<evidence type="ECO:0000313" key="5">
    <source>
        <dbReference type="Proteomes" id="UP000054047"/>
    </source>
</evidence>
<comment type="similarity">
    <text evidence="1">Belongs to the NAD(P)-dependent epimerase/dehydratase family.</text>
</comment>
<dbReference type="Proteomes" id="UP000054047">
    <property type="component" value="Unassembled WGS sequence"/>
</dbReference>
<dbReference type="Gene3D" id="3.90.25.10">
    <property type="entry name" value="UDP-galactose 4-epimerase, domain 1"/>
    <property type="match status" value="1"/>
</dbReference>
<sequence length="516" mass="58357">MTYEPRNVVITGGCGFIGSNFVNHIHDAWPNCNFVNVDKLILNSDTQHVDEKVRNSSRYKLALADIKNRKAMMAVFKDNDIDTVIHFAADCTSTRCYNETIEAIENNVIAFIELLEVVKEYGKIRRFVHISTDEIAGEAYVRAFTAQHKLPIIIARMNNIYGPNQWDVKVVPRFIEIAKVRGEYTIQGSGKQLRSWLYVDDASIGIQRVCERGKIGEIYNLGTYFEKNVADLAHVIQAEVDRQLGREVSAPRFVSIPDRPYNDMRYLIDISKAEKDLGWTPQISFEEGMRRTVASALKPKDSVKMHVALYGGNGYVGQALQKVLANRKVPYVLAKSKVGIDSDDEVEDELATLNVTHVVCVTGRTHGNGINTIEYLEGGPDRVFENVRDNMYSATVLAHLCRKLGIHFTYVGTGYIFAYDAKHPIGGPGFAEKDTPTFFGSSYSVVKGFTDRQMSHFNEKGWENINARITLPLTYELDQPRNLLSKIINYKLVKNSEKRQFLFVPAEVYISSIQRN</sequence>
<dbReference type="OrthoDB" id="16464at2759"/>
<evidence type="ECO:0000313" key="4">
    <source>
        <dbReference type="EMBL" id="KIH62341.1"/>
    </source>
</evidence>
<dbReference type="SUPFAM" id="SSF51735">
    <property type="entry name" value="NAD(P)-binding Rossmann-fold domains"/>
    <property type="match status" value="2"/>
</dbReference>
<dbReference type="InterPro" id="IPR036291">
    <property type="entry name" value="NAD(P)-bd_dom_sf"/>
</dbReference>
<dbReference type="InterPro" id="IPR016040">
    <property type="entry name" value="NAD(P)-bd_dom"/>
</dbReference>
<evidence type="ECO:0000259" key="3">
    <source>
        <dbReference type="Pfam" id="PF16363"/>
    </source>
</evidence>
<feature type="domain" description="NAD-dependent epimerase/dehydratase" evidence="2">
    <location>
        <begin position="309"/>
        <end position="487"/>
    </location>
</feature>
<keyword evidence="5" id="KW-1185">Reference proteome</keyword>
<feature type="domain" description="NAD(P)-binding" evidence="3">
    <location>
        <begin position="10"/>
        <end position="138"/>
    </location>
</feature>
<evidence type="ECO:0000256" key="1">
    <source>
        <dbReference type="ARBA" id="ARBA00007637"/>
    </source>
</evidence>
<evidence type="ECO:0000259" key="2">
    <source>
        <dbReference type="Pfam" id="PF01370"/>
    </source>
</evidence>
<dbReference type="EMBL" id="KN729382">
    <property type="protein sequence ID" value="KIH62341.1"/>
    <property type="molecule type" value="Genomic_DNA"/>
</dbReference>
<dbReference type="Pfam" id="PF16363">
    <property type="entry name" value="GDP_Man_Dehyd"/>
    <property type="match status" value="1"/>
</dbReference>
<accession>A0A0C2GYZ0</accession>
<dbReference type="PANTHER" id="PTHR43000">
    <property type="entry name" value="DTDP-D-GLUCOSE 4,6-DEHYDRATASE-RELATED"/>
    <property type="match status" value="1"/>
</dbReference>
<dbReference type="Gene3D" id="3.40.50.720">
    <property type="entry name" value="NAD(P)-binding Rossmann-like Domain"/>
    <property type="match status" value="3"/>
</dbReference>
<reference evidence="4 5" key="1">
    <citation type="submission" date="2013-12" db="EMBL/GenBank/DDBJ databases">
        <title>Draft genome of the parsitic nematode Ancylostoma duodenale.</title>
        <authorList>
            <person name="Mitreva M."/>
        </authorList>
    </citation>
    <scope>NUCLEOTIDE SEQUENCE [LARGE SCALE GENOMIC DNA]</scope>
    <source>
        <strain evidence="4 5">Zhejiang</strain>
    </source>
</reference>
<dbReference type="GO" id="GO:0003824">
    <property type="term" value="F:catalytic activity"/>
    <property type="evidence" value="ECO:0007669"/>
    <property type="project" value="UniProtKB-ARBA"/>
</dbReference>
<name>A0A0C2GYZ0_9BILA</name>